<reference evidence="2 3" key="1">
    <citation type="journal article" date="2018" name="Mol. Ecol.">
        <title>The obligate alkalophilic soda-lake fungus Sodiomyces alkalinus has shifted to a protein diet.</title>
        <authorList>
            <person name="Grum-Grzhimaylo A.A."/>
            <person name="Falkoski D.L."/>
            <person name="van den Heuvel J."/>
            <person name="Valero-Jimenez C.A."/>
            <person name="Min B."/>
            <person name="Choi I.G."/>
            <person name="Lipzen A."/>
            <person name="Daum C.G."/>
            <person name="Aanen D.K."/>
            <person name="Tsang A."/>
            <person name="Henrissat B."/>
            <person name="Bilanenko E.N."/>
            <person name="de Vries R.P."/>
            <person name="van Kan J.A.L."/>
            <person name="Grigoriev I.V."/>
            <person name="Debets A.J.M."/>
        </authorList>
    </citation>
    <scope>NUCLEOTIDE SEQUENCE [LARGE SCALE GENOMIC DNA]</scope>
    <source>
        <strain evidence="2 3">F11</strain>
    </source>
</reference>
<dbReference type="Proteomes" id="UP000272025">
    <property type="component" value="Unassembled WGS sequence"/>
</dbReference>
<protein>
    <submittedName>
        <fullName evidence="2">Uncharacterized protein</fullName>
    </submittedName>
</protein>
<dbReference type="EMBL" id="ML119054">
    <property type="protein sequence ID" value="ROT39233.1"/>
    <property type="molecule type" value="Genomic_DNA"/>
</dbReference>
<dbReference type="AlphaFoldDB" id="A0A3N2PXH1"/>
<sequence>MIQLLNWRDEDSWPACGLAYHSGASRLYADYSSVGPGPRSPGTTQAAYGAATWSMNGGQKHGSPKYFGVEASDTRKKHVEYQSSNDDRPNEAAGRGNDRHVLDQSAVITARPDSLCPFLSSEKDAKDGSKFTSEDTSVSYHPTRRSVLFSYCYARNGTNLPRSSNLTGDIRLKHCMNYTPLLDDGSSPAGSLEAEPPSRPRRGVNPLALADAANCAVIFSSPAPMRHARALRYGWEGVLALALAIAPHFLGPGLSPETCLCPAYLRTRKYGPLLSAALNFPLCRGRIIIACMTRRPPRAKPQHHGSEAGTPLLRWAQHHGNSETNKWHSHAGQASQDVGSETTADK</sequence>
<organism evidence="2 3">
    <name type="scientific">Sodiomyces alkalinus (strain CBS 110278 / VKM F-3762 / F11)</name>
    <name type="common">Alkaliphilic filamentous fungus</name>
    <dbReference type="NCBI Taxonomy" id="1314773"/>
    <lineage>
        <taxon>Eukaryota</taxon>
        <taxon>Fungi</taxon>
        <taxon>Dikarya</taxon>
        <taxon>Ascomycota</taxon>
        <taxon>Pezizomycotina</taxon>
        <taxon>Sordariomycetes</taxon>
        <taxon>Hypocreomycetidae</taxon>
        <taxon>Glomerellales</taxon>
        <taxon>Plectosphaerellaceae</taxon>
        <taxon>Sodiomyces</taxon>
    </lineage>
</organism>
<dbReference type="RefSeq" id="XP_028467039.1">
    <property type="nucleotide sequence ID" value="XM_028614154.1"/>
</dbReference>
<keyword evidence="3" id="KW-1185">Reference proteome</keyword>
<dbReference type="GeneID" id="39582632"/>
<proteinExistence type="predicted"/>
<gene>
    <name evidence="2" type="ORF">SODALDRAFT_359106</name>
</gene>
<accession>A0A3N2PXH1</accession>
<name>A0A3N2PXH1_SODAK</name>
<feature type="region of interest" description="Disordered" evidence="1">
    <location>
        <begin position="321"/>
        <end position="346"/>
    </location>
</feature>
<feature type="compositionally biased region" description="Polar residues" evidence="1">
    <location>
        <begin position="332"/>
        <end position="346"/>
    </location>
</feature>
<evidence type="ECO:0000313" key="2">
    <source>
        <dbReference type="EMBL" id="ROT39233.1"/>
    </source>
</evidence>
<evidence type="ECO:0000313" key="3">
    <source>
        <dbReference type="Proteomes" id="UP000272025"/>
    </source>
</evidence>
<evidence type="ECO:0000256" key="1">
    <source>
        <dbReference type="SAM" id="MobiDB-lite"/>
    </source>
</evidence>